<dbReference type="Pfam" id="PF14223">
    <property type="entry name" value="Retrotran_gag_2"/>
    <property type="match status" value="1"/>
</dbReference>
<comment type="caution">
    <text evidence="1">The sequence shown here is derived from an EMBL/GenBank/DDBJ whole genome shotgun (WGS) entry which is preliminary data.</text>
</comment>
<reference evidence="1 2" key="1">
    <citation type="submission" date="2024-01" db="EMBL/GenBank/DDBJ databases">
        <title>The complete chloroplast genome sequence of Lithospermum erythrorhizon: insights into the phylogenetic relationship among Boraginaceae species and the maternal lineages of purple gromwells.</title>
        <authorList>
            <person name="Okada T."/>
            <person name="Watanabe K."/>
        </authorList>
    </citation>
    <scope>NUCLEOTIDE SEQUENCE [LARGE SCALE GENOMIC DNA]</scope>
</reference>
<proteinExistence type="predicted"/>
<organism evidence="1 2">
    <name type="scientific">Lithospermum erythrorhizon</name>
    <name type="common">Purple gromwell</name>
    <name type="synonym">Lithospermum officinale var. erythrorhizon</name>
    <dbReference type="NCBI Taxonomy" id="34254"/>
    <lineage>
        <taxon>Eukaryota</taxon>
        <taxon>Viridiplantae</taxon>
        <taxon>Streptophyta</taxon>
        <taxon>Embryophyta</taxon>
        <taxon>Tracheophyta</taxon>
        <taxon>Spermatophyta</taxon>
        <taxon>Magnoliopsida</taxon>
        <taxon>eudicotyledons</taxon>
        <taxon>Gunneridae</taxon>
        <taxon>Pentapetalae</taxon>
        <taxon>asterids</taxon>
        <taxon>lamiids</taxon>
        <taxon>Boraginales</taxon>
        <taxon>Boraginaceae</taxon>
        <taxon>Boraginoideae</taxon>
        <taxon>Lithospermeae</taxon>
        <taxon>Lithospermum</taxon>
    </lineage>
</organism>
<dbReference type="Proteomes" id="UP001454036">
    <property type="component" value="Unassembled WGS sequence"/>
</dbReference>
<keyword evidence="2" id="KW-1185">Reference proteome</keyword>
<evidence type="ECO:0000313" key="2">
    <source>
        <dbReference type="Proteomes" id="UP001454036"/>
    </source>
</evidence>
<dbReference type="AlphaFoldDB" id="A0AAV3RIT5"/>
<name>A0AAV3RIT5_LITER</name>
<protein>
    <recommendedName>
        <fullName evidence="3">Gag-pol polyprotein</fullName>
    </recommendedName>
</protein>
<dbReference type="EMBL" id="BAABME010009362">
    <property type="protein sequence ID" value="GAA0175025.1"/>
    <property type="molecule type" value="Genomic_DNA"/>
</dbReference>
<evidence type="ECO:0008006" key="3">
    <source>
        <dbReference type="Google" id="ProtNLM"/>
    </source>
</evidence>
<gene>
    <name evidence="1" type="ORF">LIER_28284</name>
</gene>
<accession>A0AAV3RIT5</accession>
<sequence length="96" mass="10868">MDDMKGGFITRPPVLDGTNYPYWKNVAGVVVVKQEVEWSAAEEQISLGNNKALNAIFYVVNAEVFKMISSCTVAKEAWEVLKMAYEGTQKVRMYRL</sequence>
<evidence type="ECO:0000313" key="1">
    <source>
        <dbReference type="EMBL" id="GAA0175025.1"/>
    </source>
</evidence>